<gene>
    <name evidence="1" type="ORF">FPZ12_024815</name>
</gene>
<name>A0A5N0V0I9_9PSEU</name>
<protein>
    <recommendedName>
        <fullName evidence="3">Enoyl-CoA hydratase/isomerase family protein</fullName>
    </recommendedName>
</protein>
<organism evidence="1 2">
    <name type="scientific">Amycolatopsis acidicola</name>
    <dbReference type="NCBI Taxonomy" id="2596893"/>
    <lineage>
        <taxon>Bacteria</taxon>
        <taxon>Bacillati</taxon>
        <taxon>Actinomycetota</taxon>
        <taxon>Actinomycetes</taxon>
        <taxon>Pseudonocardiales</taxon>
        <taxon>Pseudonocardiaceae</taxon>
        <taxon>Amycolatopsis</taxon>
    </lineage>
</organism>
<proteinExistence type="predicted"/>
<evidence type="ECO:0000313" key="1">
    <source>
        <dbReference type="EMBL" id="KAA9157620.1"/>
    </source>
</evidence>
<dbReference type="InterPro" id="IPR029045">
    <property type="entry name" value="ClpP/crotonase-like_dom_sf"/>
</dbReference>
<dbReference type="OrthoDB" id="9897450at2"/>
<dbReference type="RefSeq" id="WP_144751231.1">
    <property type="nucleotide sequence ID" value="NZ_VMNW02000040.1"/>
</dbReference>
<dbReference type="SUPFAM" id="SSF52096">
    <property type="entry name" value="ClpP/crotonase"/>
    <property type="match status" value="1"/>
</dbReference>
<evidence type="ECO:0000313" key="2">
    <source>
        <dbReference type="Proteomes" id="UP000319769"/>
    </source>
</evidence>
<comment type="caution">
    <text evidence="1">The sequence shown here is derived from an EMBL/GenBank/DDBJ whole genome shotgun (WGS) entry which is preliminary data.</text>
</comment>
<evidence type="ECO:0008006" key="3">
    <source>
        <dbReference type="Google" id="ProtNLM"/>
    </source>
</evidence>
<accession>A0A5N0V0I9</accession>
<dbReference type="EMBL" id="VMNW02000040">
    <property type="protein sequence ID" value="KAA9157620.1"/>
    <property type="molecule type" value="Genomic_DNA"/>
</dbReference>
<dbReference type="Proteomes" id="UP000319769">
    <property type="component" value="Unassembled WGS sequence"/>
</dbReference>
<reference evidence="1" key="1">
    <citation type="submission" date="2019-09" db="EMBL/GenBank/DDBJ databases">
        <authorList>
            <person name="Teo W.F.A."/>
            <person name="Duangmal K."/>
        </authorList>
    </citation>
    <scope>NUCLEOTIDE SEQUENCE [LARGE SCALE GENOMIC DNA]</scope>
    <source>
        <strain evidence="1">K81G1</strain>
    </source>
</reference>
<dbReference type="Gene3D" id="3.90.226.10">
    <property type="entry name" value="2-enoyl-CoA Hydratase, Chain A, domain 1"/>
    <property type="match status" value="1"/>
</dbReference>
<keyword evidence="2" id="KW-1185">Reference proteome</keyword>
<sequence length="166" mass="17137">MSTLDLVDWAGAAKRLREMPVVLVRASGLRYGDAAPDFLRRLEKVPSVAVVSGACDASALALLTSATLGIAADDCTVSVEADTVLALGLTSTLPAAIGSAPARSVLFAGSIDAVSLQRLGFTGDPASALERVSTPDAARLTRSLRVAARSTPGQARDYDAELRRLA</sequence>
<dbReference type="AlphaFoldDB" id="A0A5N0V0I9"/>